<sequence length="100" mass="11348">MSTNKLDLVMTPDGIKKRVITPNDEMPDFIVYQGREYVVRNECRFEFCGATGPNGELVDGRGVRMRDVEWWRCDFCGMRVKDHPLDPGSFCPGCGSKVVD</sequence>
<proteinExistence type="predicted"/>
<organism evidence="1">
    <name type="scientific">uncultured bacterium Contig1770</name>
    <dbReference type="NCBI Taxonomy" id="1393510"/>
    <lineage>
        <taxon>Bacteria</taxon>
        <taxon>environmental samples</taxon>
    </lineage>
</organism>
<accession>W0FLC5</accession>
<dbReference type="EMBL" id="KC246789">
    <property type="protein sequence ID" value="AHF24264.1"/>
    <property type="molecule type" value="Genomic_DNA"/>
</dbReference>
<name>W0FLC5_9BACT</name>
<evidence type="ECO:0000313" key="1">
    <source>
        <dbReference type="EMBL" id="AHF24264.1"/>
    </source>
</evidence>
<protein>
    <submittedName>
        <fullName evidence="1">Uncharacterized protein</fullName>
    </submittedName>
</protein>
<reference evidence="1" key="1">
    <citation type="journal article" date="2013" name="PLoS ONE">
        <title>Metagenomic insights into the carbohydrate-active enzymes carried by the microorganisms adhering to solid digesta in the rumen of cows.</title>
        <authorList>
            <person name="Wang L."/>
            <person name="Hatem A."/>
            <person name="Catalyurek U.V."/>
            <person name="Morrison M."/>
            <person name="Yu Z."/>
        </authorList>
    </citation>
    <scope>NUCLEOTIDE SEQUENCE</scope>
</reference>
<dbReference type="AlphaFoldDB" id="W0FLC5"/>